<reference evidence="1 2" key="1">
    <citation type="submission" date="2021-02" db="EMBL/GenBank/DDBJ databases">
        <title>Complete genome of Desulfoluna sp. strain ASN36.</title>
        <authorList>
            <person name="Takahashi A."/>
            <person name="Kojima H."/>
            <person name="Fukui M."/>
        </authorList>
    </citation>
    <scope>NUCLEOTIDE SEQUENCE [LARGE SCALE GENOMIC DNA]</scope>
    <source>
        <strain evidence="1 2">ASN36</strain>
    </source>
</reference>
<sequence length="471" mass="54839">MKLNNTEVQRVDYSIDEIGTIYFYKDKVLRAITKESLSWVNELLDSGLIDELVSKKLFPKTLKTDYLIEGYSLIIEHEKLSNWNHSYEWSFDMLKDISIAVIEINEISNKYGYELIDCHASNLIFHYNKPIYIDLGSFRKTDDVTVWSAKNIFLASYYVPLKLYSMGYINIAQNITLSPNYFSLAEFKKIEHPVVAGFIGLNNIKKIQYIQDKIYSILLSSEDKIRKKLRHKNIIYLRIALGIKKYLKCLSFNTEKAQLLIDKLNIYEEKSIWGDYQDCVIPKDSLRFNRILEIVNSLEGAESAIEFAGNQGKLSCYLLKNSKINSVIATDYDKNAVNKMYLSNKTTDNFLPLLINFVNPEGRAFDKKLVERIGADVSIALAVTHHLLLTQNYDLDYIFEMMSKFTNKYILIEFMPLGLYGGDLKTTPKVPDYYNLGWFKKHFLKHYDYILDEEIALNRHLFVGKIKEQLK</sequence>
<keyword evidence="1" id="KW-0489">Methyltransferase</keyword>
<evidence type="ECO:0000313" key="1">
    <source>
        <dbReference type="EMBL" id="BCS96485.1"/>
    </source>
</evidence>
<gene>
    <name evidence="1" type="ORF">DSLASN_21170</name>
</gene>
<dbReference type="Gene3D" id="3.40.50.150">
    <property type="entry name" value="Vaccinia Virus protein VP39"/>
    <property type="match status" value="1"/>
</dbReference>
<dbReference type="GO" id="GO:0005840">
    <property type="term" value="C:ribosome"/>
    <property type="evidence" value="ECO:0007669"/>
    <property type="project" value="UniProtKB-KW"/>
</dbReference>
<keyword evidence="1" id="KW-0808">Transferase</keyword>
<keyword evidence="1" id="KW-0687">Ribonucleoprotein</keyword>
<dbReference type="InterPro" id="IPR029063">
    <property type="entry name" value="SAM-dependent_MTases_sf"/>
</dbReference>
<dbReference type="EMBL" id="AP024488">
    <property type="protein sequence ID" value="BCS96485.1"/>
    <property type="molecule type" value="Genomic_DNA"/>
</dbReference>
<proteinExistence type="predicted"/>
<dbReference type="GO" id="GO:0008168">
    <property type="term" value="F:methyltransferase activity"/>
    <property type="evidence" value="ECO:0007669"/>
    <property type="project" value="UniProtKB-KW"/>
</dbReference>
<dbReference type="Proteomes" id="UP001320148">
    <property type="component" value="Chromosome"/>
</dbReference>
<accession>A0ABM7PH17</accession>
<dbReference type="GO" id="GO:0032259">
    <property type="term" value="P:methylation"/>
    <property type="evidence" value="ECO:0007669"/>
    <property type="project" value="UniProtKB-KW"/>
</dbReference>
<organism evidence="1 2">
    <name type="scientific">Desulfoluna limicola</name>
    <dbReference type="NCBI Taxonomy" id="2810562"/>
    <lineage>
        <taxon>Bacteria</taxon>
        <taxon>Pseudomonadati</taxon>
        <taxon>Thermodesulfobacteriota</taxon>
        <taxon>Desulfobacteria</taxon>
        <taxon>Desulfobacterales</taxon>
        <taxon>Desulfolunaceae</taxon>
        <taxon>Desulfoluna</taxon>
    </lineage>
</organism>
<protein>
    <submittedName>
        <fullName evidence="1">50S ribosomal protein L11 methyltransferase</fullName>
    </submittedName>
</protein>
<dbReference type="RefSeq" id="WP_236892796.1">
    <property type="nucleotide sequence ID" value="NZ_AP024488.1"/>
</dbReference>
<keyword evidence="1" id="KW-0689">Ribosomal protein</keyword>
<name>A0ABM7PH17_9BACT</name>
<keyword evidence="2" id="KW-1185">Reference proteome</keyword>
<evidence type="ECO:0000313" key="2">
    <source>
        <dbReference type="Proteomes" id="UP001320148"/>
    </source>
</evidence>